<sequence>MKISTVRRLAAATVLALGGWAQAQSLQVSTATELRASPVLNAKSLAALPVGAQVEQLQRQGGWLRVRFMDSEGWVRSTHVRSAAAAAPAAGGNPLTGISGVFSASSNTPTATTGTRGLTQEQLANAQPAPAEVSRMEGFAINAAQAQQFAQSGKLKAQPIPAYTGAEQ</sequence>
<dbReference type="RefSeq" id="WP_054255029.1">
    <property type="nucleotide sequence ID" value="NZ_CYIG01000004.1"/>
</dbReference>
<feature type="chain" id="PRO_5010371512" evidence="1">
    <location>
        <begin position="24"/>
        <end position="168"/>
    </location>
</feature>
<dbReference type="STRING" id="343013.SAMN04489707_101030"/>
<dbReference type="EMBL" id="FPBX01000010">
    <property type="protein sequence ID" value="SFU58942.1"/>
    <property type="molecule type" value="Genomic_DNA"/>
</dbReference>
<keyword evidence="1" id="KW-0732">Signal</keyword>
<reference evidence="3 4" key="1">
    <citation type="submission" date="2016-10" db="EMBL/GenBank/DDBJ databases">
        <authorList>
            <person name="de Groot N.N."/>
        </authorList>
    </citation>
    <scope>NUCLEOTIDE SEQUENCE [LARGE SCALE GENOMIC DNA]</scope>
    <source>
        <strain evidence="3 4">R-24608</strain>
    </source>
</reference>
<dbReference type="Gene3D" id="2.30.30.40">
    <property type="entry name" value="SH3 Domains"/>
    <property type="match status" value="1"/>
</dbReference>
<proteinExistence type="predicted"/>
<name>A0A1I7HE82_9BURK</name>
<evidence type="ECO:0000256" key="1">
    <source>
        <dbReference type="SAM" id="SignalP"/>
    </source>
</evidence>
<feature type="signal peptide" evidence="1">
    <location>
        <begin position="1"/>
        <end position="23"/>
    </location>
</feature>
<accession>A0A1I7HE82</accession>
<feature type="domain" description="SH3b" evidence="2">
    <location>
        <begin position="32"/>
        <end position="79"/>
    </location>
</feature>
<protein>
    <submittedName>
        <fullName evidence="3">SH3 domain-containing protein</fullName>
    </submittedName>
</protein>
<dbReference type="OrthoDB" id="8821231at2"/>
<evidence type="ECO:0000313" key="4">
    <source>
        <dbReference type="Proteomes" id="UP000183656"/>
    </source>
</evidence>
<dbReference type="AlphaFoldDB" id="A0A1I7HE82"/>
<evidence type="ECO:0000313" key="3">
    <source>
        <dbReference type="EMBL" id="SFU58942.1"/>
    </source>
</evidence>
<dbReference type="InterPro" id="IPR003646">
    <property type="entry name" value="SH3-like_bac-type"/>
</dbReference>
<gene>
    <name evidence="3" type="ORF">SAMN04489707_101030</name>
</gene>
<evidence type="ECO:0000259" key="2">
    <source>
        <dbReference type="Pfam" id="PF08239"/>
    </source>
</evidence>
<dbReference type="Pfam" id="PF08239">
    <property type="entry name" value="SH3_3"/>
    <property type="match status" value="1"/>
</dbReference>
<organism evidence="3 4">
    <name type="scientific">Paenacidovorax caeni</name>
    <dbReference type="NCBI Taxonomy" id="343013"/>
    <lineage>
        <taxon>Bacteria</taxon>
        <taxon>Pseudomonadati</taxon>
        <taxon>Pseudomonadota</taxon>
        <taxon>Betaproteobacteria</taxon>
        <taxon>Burkholderiales</taxon>
        <taxon>Comamonadaceae</taxon>
        <taxon>Paenacidovorax</taxon>
    </lineage>
</organism>
<keyword evidence="4" id="KW-1185">Reference proteome</keyword>
<dbReference type="Proteomes" id="UP000183656">
    <property type="component" value="Unassembled WGS sequence"/>
</dbReference>